<dbReference type="InterPro" id="IPR017871">
    <property type="entry name" value="ABC_transporter-like_CS"/>
</dbReference>
<proteinExistence type="inferred from homology"/>
<dbReference type="InterPro" id="IPR003593">
    <property type="entry name" value="AAA+_ATPase"/>
</dbReference>
<keyword evidence="2" id="KW-0813">Transport</keyword>
<dbReference type="InterPro" id="IPR050319">
    <property type="entry name" value="ABC_transp_ATP-bind"/>
</dbReference>
<feature type="domain" description="ABC transporter" evidence="5">
    <location>
        <begin position="2"/>
        <end position="248"/>
    </location>
</feature>
<evidence type="ECO:0000259" key="5">
    <source>
        <dbReference type="PROSITE" id="PS50893"/>
    </source>
</evidence>
<dbReference type="GO" id="GO:0055085">
    <property type="term" value="P:transmembrane transport"/>
    <property type="evidence" value="ECO:0007669"/>
    <property type="project" value="UniProtKB-ARBA"/>
</dbReference>
<sequence length="256" mass="29092">MLKLTNVTKTYGRSWPFSQKITPVQEVSFSLHAKKTTGLVGKSGCGKSTLARCIAGLQPIDSGHIVYQDVSLNQLSFREWLPYRRKIQMVFQHPDTALNPKKKILESLKEPFRLHRILPEREAVQKIRESLAFFGLTEDILSRYPHQVSGGQIQRVALLRALSLQPELLILDEPTSMLDVSVQAQMIQLLQKIQREFSLSMLFITHDIHLINAISDHLLIMKEGRILEQGSTQTIFSNPVHSETKKIAESLKIGLF</sequence>
<dbReference type="OrthoDB" id="9806285at2"/>
<evidence type="ECO:0000256" key="4">
    <source>
        <dbReference type="ARBA" id="ARBA00022840"/>
    </source>
</evidence>
<dbReference type="GO" id="GO:0005524">
    <property type="term" value="F:ATP binding"/>
    <property type="evidence" value="ECO:0007669"/>
    <property type="project" value="UniProtKB-KW"/>
</dbReference>
<keyword evidence="7" id="KW-1185">Reference proteome</keyword>
<dbReference type="SMART" id="SM00382">
    <property type="entry name" value="AAA"/>
    <property type="match status" value="1"/>
</dbReference>
<dbReference type="STRING" id="159292.SAMN05192546_11073"/>
<protein>
    <submittedName>
        <fullName evidence="6">Peptide/nickel transport system ATP-binding protein</fullName>
    </submittedName>
</protein>
<organism evidence="6 7">
    <name type="scientific">Tindallia californiensis</name>
    <dbReference type="NCBI Taxonomy" id="159292"/>
    <lineage>
        <taxon>Bacteria</taxon>
        <taxon>Bacillati</taxon>
        <taxon>Bacillota</taxon>
        <taxon>Clostridia</taxon>
        <taxon>Peptostreptococcales</taxon>
        <taxon>Tindalliaceae</taxon>
        <taxon>Tindallia</taxon>
    </lineage>
</organism>
<dbReference type="GO" id="GO:0016887">
    <property type="term" value="F:ATP hydrolysis activity"/>
    <property type="evidence" value="ECO:0007669"/>
    <property type="project" value="InterPro"/>
</dbReference>
<dbReference type="RefSeq" id="WP_093315144.1">
    <property type="nucleotide sequence ID" value="NZ_FNPV01000010.1"/>
</dbReference>
<dbReference type="SUPFAM" id="SSF52540">
    <property type="entry name" value="P-loop containing nucleoside triphosphate hydrolases"/>
    <property type="match status" value="1"/>
</dbReference>
<evidence type="ECO:0000256" key="2">
    <source>
        <dbReference type="ARBA" id="ARBA00022448"/>
    </source>
</evidence>
<dbReference type="Gene3D" id="3.40.50.300">
    <property type="entry name" value="P-loop containing nucleotide triphosphate hydrolases"/>
    <property type="match status" value="1"/>
</dbReference>
<dbReference type="AlphaFoldDB" id="A0A1H3QRD9"/>
<reference evidence="6 7" key="1">
    <citation type="submission" date="2016-10" db="EMBL/GenBank/DDBJ databases">
        <authorList>
            <person name="de Groot N.N."/>
        </authorList>
    </citation>
    <scope>NUCLEOTIDE SEQUENCE [LARGE SCALE GENOMIC DNA]</scope>
    <source>
        <strain evidence="6 7">APO</strain>
    </source>
</reference>
<dbReference type="EMBL" id="FNPV01000010">
    <property type="protein sequence ID" value="SDZ15967.1"/>
    <property type="molecule type" value="Genomic_DNA"/>
</dbReference>
<dbReference type="PROSITE" id="PS50893">
    <property type="entry name" value="ABC_TRANSPORTER_2"/>
    <property type="match status" value="1"/>
</dbReference>
<accession>A0A1H3QRD9</accession>
<evidence type="ECO:0000256" key="1">
    <source>
        <dbReference type="ARBA" id="ARBA00005417"/>
    </source>
</evidence>
<dbReference type="Proteomes" id="UP000199230">
    <property type="component" value="Unassembled WGS sequence"/>
</dbReference>
<dbReference type="InterPro" id="IPR003439">
    <property type="entry name" value="ABC_transporter-like_ATP-bd"/>
</dbReference>
<dbReference type="CDD" id="cd03257">
    <property type="entry name" value="ABC_NikE_OppD_transporters"/>
    <property type="match status" value="1"/>
</dbReference>
<dbReference type="PROSITE" id="PS00211">
    <property type="entry name" value="ABC_TRANSPORTER_1"/>
    <property type="match status" value="1"/>
</dbReference>
<evidence type="ECO:0000256" key="3">
    <source>
        <dbReference type="ARBA" id="ARBA00022741"/>
    </source>
</evidence>
<evidence type="ECO:0000313" key="7">
    <source>
        <dbReference type="Proteomes" id="UP000199230"/>
    </source>
</evidence>
<dbReference type="PANTHER" id="PTHR43776:SF7">
    <property type="entry name" value="D,D-DIPEPTIDE TRANSPORT ATP-BINDING PROTEIN DDPF-RELATED"/>
    <property type="match status" value="1"/>
</dbReference>
<keyword evidence="3" id="KW-0547">Nucleotide-binding</keyword>
<dbReference type="PANTHER" id="PTHR43776">
    <property type="entry name" value="TRANSPORT ATP-BINDING PROTEIN"/>
    <property type="match status" value="1"/>
</dbReference>
<evidence type="ECO:0000313" key="6">
    <source>
        <dbReference type="EMBL" id="SDZ15967.1"/>
    </source>
</evidence>
<dbReference type="Pfam" id="PF00005">
    <property type="entry name" value="ABC_tran"/>
    <property type="match status" value="1"/>
</dbReference>
<name>A0A1H3QRD9_9FIRM</name>
<keyword evidence="4 6" id="KW-0067">ATP-binding</keyword>
<dbReference type="InterPro" id="IPR027417">
    <property type="entry name" value="P-loop_NTPase"/>
</dbReference>
<comment type="similarity">
    <text evidence="1">Belongs to the ABC transporter superfamily.</text>
</comment>
<gene>
    <name evidence="6" type="ORF">SAMN05192546_11073</name>
</gene>